<evidence type="ECO:0000256" key="5">
    <source>
        <dbReference type="ARBA" id="ARBA00023136"/>
    </source>
</evidence>
<keyword evidence="5 7" id="KW-0472">Membrane</keyword>
<reference evidence="8 9" key="1">
    <citation type="submission" date="2012-02" db="EMBL/GenBank/DDBJ databases">
        <title>The Genome Sequence of Bacteroides dorei CL02T12C06.</title>
        <authorList>
            <consortium name="The Broad Institute Genome Sequencing Platform"/>
            <person name="Earl A."/>
            <person name="Ward D."/>
            <person name="Feldgarden M."/>
            <person name="Gevers D."/>
            <person name="Zitomersky N.L."/>
            <person name="Coyne M.J."/>
            <person name="Comstock L.E."/>
            <person name="Young S.K."/>
            <person name="Zeng Q."/>
            <person name="Gargeya S."/>
            <person name="Fitzgerald M."/>
            <person name="Haas B."/>
            <person name="Abouelleil A."/>
            <person name="Alvarado L."/>
            <person name="Arachchi H.M."/>
            <person name="Berlin A."/>
            <person name="Chapman S.B."/>
            <person name="Gearin G."/>
            <person name="Goldberg J."/>
            <person name="Griggs A."/>
            <person name="Gujja S."/>
            <person name="Hansen M."/>
            <person name="Heiman D."/>
            <person name="Howarth C."/>
            <person name="Larimer J."/>
            <person name="Lui A."/>
            <person name="MacDonald P.J.P."/>
            <person name="McCowen C."/>
            <person name="Montmayeur A."/>
            <person name="Murphy C."/>
            <person name="Neiman D."/>
            <person name="Pearson M."/>
            <person name="Priest M."/>
            <person name="Roberts A."/>
            <person name="Saif S."/>
            <person name="Shea T."/>
            <person name="Sisk P."/>
            <person name="Stolte C."/>
            <person name="Sykes S."/>
            <person name="Wortman J."/>
            <person name="Nusbaum C."/>
            <person name="Birren B."/>
        </authorList>
    </citation>
    <scope>NUCLEOTIDE SEQUENCE [LARGE SCALE GENOMIC DNA]</scope>
    <source>
        <strain evidence="8 9">CL02T12C06</strain>
    </source>
</reference>
<evidence type="ECO:0000256" key="2">
    <source>
        <dbReference type="ARBA" id="ARBA00022448"/>
    </source>
</evidence>
<evidence type="ECO:0000256" key="7">
    <source>
        <dbReference type="PROSITE-ProRule" id="PRU01360"/>
    </source>
</evidence>
<dbReference type="InterPro" id="IPR023996">
    <property type="entry name" value="TonB-dep_OMP_SusC/RagA"/>
</dbReference>
<evidence type="ECO:0000313" key="8">
    <source>
        <dbReference type="EMBL" id="EIY34974.1"/>
    </source>
</evidence>
<keyword evidence="3 7" id="KW-1134">Transmembrane beta strand</keyword>
<dbReference type="AlphaFoldDB" id="I9FN06"/>
<organism evidence="8 9">
    <name type="scientific">Phocaeicola dorei CL02T12C06</name>
    <dbReference type="NCBI Taxonomy" id="997876"/>
    <lineage>
        <taxon>Bacteria</taxon>
        <taxon>Pseudomonadati</taxon>
        <taxon>Bacteroidota</taxon>
        <taxon>Bacteroidia</taxon>
        <taxon>Bacteroidales</taxon>
        <taxon>Bacteroidaceae</taxon>
        <taxon>Phocaeicola</taxon>
    </lineage>
</organism>
<proteinExistence type="inferred from homology"/>
<dbReference type="SUPFAM" id="SSF56935">
    <property type="entry name" value="Porins"/>
    <property type="match status" value="1"/>
</dbReference>
<dbReference type="HOGENOM" id="CLU_004317_5_0_10"/>
<dbReference type="InterPro" id="IPR036942">
    <property type="entry name" value="Beta-barrel_TonB_sf"/>
</dbReference>
<sequence>MIGYAVRQGPIYAGQKSDGSFGYQDNYSPEAWLASESFVQNVSRNISASGQLTWNTPVDGLSFIGKVGMNYWTKYDKAYRADTYFDDSKTVGPATLNVWTANNTYTTFEALATYEKQIKNHTFKLLAGTSVEQSNNKGLEGYRNTFPNNYLYELGSGDKSTATNDSSLEEYALLSFFGRINYAWKDRYLLEVNLRYDGSSRFADGHRWGLFPSVSAGWRISEEDFWKNAAVSAVVDNLKLRASYGVLGNQNIGVYPYQQIYELGHDYPFGNPVTLQSGAYMKTYNNPEITWEKTAITDIGLDFSLLNGRFSGTLDYFYKYTSDILAPVEVSSIMGREVGQSNVGAVSNEGIEINLTYNGQIGRDFRFSISPNFTWVKNAVEKLANGATEEINNNRIVGQPIGIIYGYETDGLFVDQAEIDAAPEQLVSKSGLKPGYVKYKDISGPDGVPDGKVDAQYDRTVLGSTTPKFYYGLNLSASYKGFDFSALLQGLGGHKRLIGSYMAYAFYNGGQIQRWQAESCWKEENPDKWAEYPRLETLNMNDTNLQTSDYWVRNASFLRVKNIQIGYTFPKAWTKKIGLENVRVYVSGQNLFSFNSFYKGWDPENEIGTGDSPSYYPVNSIYSFGFNFKF</sequence>
<accession>I9FN06</accession>
<comment type="caution">
    <text evidence="8">The sequence shown here is derived from an EMBL/GenBank/DDBJ whole genome shotgun (WGS) entry which is preliminary data.</text>
</comment>
<dbReference type="PATRIC" id="fig|997876.3.peg.2140"/>
<comment type="subcellular location">
    <subcellularLocation>
        <location evidence="1 7">Cell outer membrane</location>
        <topology evidence="1 7">Multi-pass membrane protein</topology>
    </subcellularLocation>
</comment>
<keyword evidence="2 7" id="KW-0813">Transport</keyword>
<dbReference type="Proteomes" id="UP000005974">
    <property type="component" value="Unassembled WGS sequence"/>
</dbReference>
<gene>
    <name evidence="8" type="ORF">HMPREF1064_02083</name>
</gene>
<dbReference type="GO" id="GO:0009279">
    <property type="term" value="C:cell outer membrane"/>
    <property type="evidence" value="ECO:0007669"/>
    <property type="project" value="UniProtKB-SubCell"/>
</dbReference>
<evidence type="ECO:0000256" key="1">
    <source>
        <dbReference type="ARBA" id="ARBA00004571"/>
    </source>
</evidence>
<protein>
    <submittedName>
        <fullName evidence="8">SusC/RagA family TonB-linked outer membrane protein</fullName>
    </submittedName>
</protein>
<keyword evidence="6 7" id="KW-0998">Cell outer membrane</keyword>
<dbReference type="InterPro" id="IPR039426">
    <property type="entry name" value="TonB-dep_rcpt-like"/>
</dbReference>
<evidence type="ECO:0000256" key="6">
    <source>
        <dbReference type="ARBA" id="ARBA00023237"/>
    </source>
</evidence>
<dbReference type="NCBIfam" id="TIGR04056">
    <property type="entry name" value="OMP_RagA_SusC"/>
    <property type="match status" value="1"/>
</dbReference>
<name>I9FN06_9BACT</name>
<evidence type="ECO:0000256" key="3">
    <source>
        <dbReference type="ARBA" id="ARBA00022452"/>
    </source>
</evidence>
<comment type="similarity">
    <text evidence="7">Belongs to the TonB-dependent receptor family.</text>
</comment>
<dbReference type="Gene3D" id="2.40.170.20">
    <property type="entry name" value="TonB-dependent receptor, beta-barrel domain"/>
    <property type="match status" value="1"/>
</dbReference>
<evidence type="ECO:0000256" key="4">
    <source>
        <dbReference type="ARBA" id="ARBA00022692"/>
    </source>
</evidence>
<keyword evidence="9" id="KW-1185">Reference proteome</keyword>
<evidence type="ECO:0000313" key="9">
    <source>
        <dbReference type="Proteomes" id="UP000005974"/>
    </source>
</evidence>
<dbReference type="EMBL" id="AGXJ01000031">
    <property type="protein sequence ID" value="EIY34974.1"/>
    <property type="molecule type" value="Genomic_DNA"/>
</dbReference>
<keyword evidence="4 7" id="KW-0812">Transmembrane</keyword>
<dbReference type="PROSITE" id="PS52016">
    <property type="entry name" value="TONB_DEPENDENT_REC_3"/>
    <property type="match status" value="1"/>
</dbReference>